<evidence type="ECO:0000313" key="2">
    <source>
        <dbReference type="Proteomes" id="UP000182444"/>
    </source>
</evidence>
<dbReference type="VEuPathDB" id="FungiDB:YALI1_C11352g"/>
<name>A0A1D8NA63_YARLL</name>
<dbReference type="RefSeq" id="XP_068138350.1">
    <property type="nucleotide sequence ID" value="XM_068282249.1"/>
</dbReference>
<dbReference type="AlphaFoldDB" id="A0A1D8NA63"/>
<gene>
    <name evidence="1" type="ORF">YALI1_C11352g</name>
</gene>
<protein>
    <submittedName>
        <fullName evidence="1">Uncharacterized protein</fullName>
    </submittedName>
</protein>
<proteinExistence type="predicted"/>
<accession>A0A1D8NA63</accession>
<evidence type="ECO:0000313" key="1">
    <source>
        <dbReference type="EMBL" id="AOW02519.1"/>
    </source>
</evidence>
<dbReference type="EMBL" id="CP017555">
    <property type="protein sequence ID" value="AOW02519.1"/>
    <property type="molecule type" value="Genomic_DNA"/>
</dbReference>
<dbReference type="GeneID" id="94582888"/>
<dbReference type="Proteomes" id="UP000182444">
    <property type="component" value="Chromosome 1C"/>
</dbReference>
<sequence>MVMVPAPSPPRLYTTTCQICATPNCDNARHTSNRPKPAPLSKVGISASLIKSLSCQPQVTHPLHHHCHHLHYACPPRHNQSFNHVRQDLFPTLQRLLQKTAAATVLLQLMAALLLFCCGAERGGREPSRPTRRRPAGAGLWRTQHTIGHRKSSCPFYLVEGTVVSAPGDFATSCGPPTSLYVTTSYCNVSLSSVWVSAYLEFAQQRAR</sequence>
<reference evidence="1 2" key="1">
    <citation type="journal article" date="2016" name="PLoS ONE">
        <title>Sequence Assembly of Yarrowia lipolytica Strain W29/CLIB89 Shows Transposable Element Diversity.</title>
        <authorList>
            <person name="Magnan C."/>
            <person name="Yu J."/>
            <person name="Chang I."/>
            <person name="Jahn E."/>
            <person name="Kanomata Y."/>
            <person name="Wu J."/>
            <person name="Zeller M."/>
            <person name="Oakes M."/>
            <person name="Baldi P."/>
            <person name="Sandmeyer S."/>
        </authorList>
    </citation>
    <scope>NUCLEOTIDE SEQUENCE [LARGE SCALE GENOMIC DNA]</scope>
    <source>
        <strain evidence="2">CLIB89(W29)</strain>
    </source>
</reference>
<organism evidence="1 2">
    <name type="scientific">Yarrowia lipolytica</name>
    <name type="common">Candida lipolytica</name>
    <dbReference type="NCBI Taxonomy" id="4952"/>
    <lineage>
        <taxon>Eukaryota</taxon>
        <taxon>Fungi</taxon>
        <taxon>Dikarya</taxon>
        <taxon>Ascomycota</taxon>
        <taxon>Saccharomycotina</taxon>
        <taxon>Dipodascomycetes</taxon>
        <taxon>Dipodascales</taxon>
        <taxon>Dipodascales incertae sedis</taxon>
        <taxon>Yarrowia</taxon>
    </lineage>
</organism>